<reference evidence="1 2" key="1">
    <citation type="submission" date="2019-12" db="EMBL/GenBank/DDBJ databases">
        <title>Mucilaginibacter sp. HME9299 genome sequencing and assembly.</title>
        <authorList>
            <person name="Kang H."/>
            <person name="Kim H."/>
            <person name="Joh K."/>
        </authorList>
    </citation>
    <scope>NUCLEOTIDE SEQUENCE [LARGE SCALE GENOMIC DNA]</scope>
    <source>
        <strain evidence="1 2">HME9299</strain>
    </source>
</reference>
<dbReference type="Proteomes" id="UP000434850">
    <property type="component" value="Unassembled WGS sequence"/>
</dbReference>
<evidence type="ECO:0000313" key="2">
    <source>
        <dbReference type="Proteomes" id="UP000434850"/>
    </source>
</evidence>
<protein>
    <submittedName>
        <fullName evidence="1">Uncharacterized protein</fullName>
    </submittedName>
</protein>
<accession>A0A6I4I669</accession>
<evidence type="ECO:0000313" key="1">
    <source>
        <dbReference type="EMBL" id="MVN90571.1"/>
    </source>
</evidence>
<gene>
    <name evidence="1" type="ORF">GO816_05470</name>
</gene>
<dbReference type="AlphaFoldDB" id="A0A6I4I669"/>
<proteinExistence type="predicted"/>
<dbReference type="OrthoDB" id="714262at2"/>
<keyword evidence="2" id="KW-1185">Reference proteome</keyword>
<dbReference type="RefSeq" id="WP_157540350.1">
    <property type="nucleotide sequence ID" value="NZ_WQLA01000002.1"/>
</dbReference>
<dbReference type="EMBL" id="WQLA01000002">
    <property type="protein sequence ID" value="MVN90571.1"/>
    <property type="molecule type" value="Genomic_DNA"/>
</dbReference>
<name>A0A6I4I669_9SPHI</name>
<organism evidence="1 2">
    <name type="scientific">Mucilaginibacter aquatilis</name>
    <dbReference type="NCBI Taxonomy" id="1517760"/>
    <lineage>
        <taxon>Bacteria</taxon>
        <taxon>Pseudomonadati</taxon>
        <taxon>Bacteroidota</taxon>
        <taxon>Sphingobacteriia</taxon>
        <taxon>Sphingobacteriales</taxon>
        <taxon>Sphingobacteriaceae</taxon>
        <taxon>Mucilaginibacter</taxon>
    </lineage>
</organism>
<comment type="caution">
    <text evidence="1">The sequence shown here is derived from an EMBL/GenBank/DDBJ whole genome shotgun (WGS) entry which is preliminary data.</text>
</comment>
<sequence length="228" mass="25816">MFAQDKQVAGLVFDKDSKERIAKVNIRNLRDGQSVYNTLKADFKISARPGDALVVSKQNYFNDTVRVPATGDMAVYLKAKSIMLKEVNVRDTTLTADQKLQETRKAYSKIYGSLAHKDILSIGPNGAGIGIDAIWNMLSRSGRNATHLRELIEQDYKLNVIDQRFSKKLVQQVTGLQDPQLSNFMARYRPSYYMVTTASDYEFINQIKSNLKRFQRNPNAPGYVPLTP</sequence>